<protein>
    <submittedName>
        <fullName evidence="8">Chromate efflux transporter</fullName>
    </submittedName>
</protein>
<dbReference type="InterPro" id="IPR003370">
    <property type="entry name" value="Chromate_transpt"/>
</dbReference>
<evidence type="ECO:0000256" key="1">
    <source>
        <dbReference type="ARBA" id="ARBA00004651"/>
    </source>
</evidence>
<keyword evidence="9" id="KW-1185">Reference proteome</keyword>
<evidence type="ECO:0000313" key="9">
    <source>
        <dbReference type="Proteomes" id="UP001589891"/>
    </source>
</evidence>
<keyword evidence="3" id="KW-1003">Cell membrane</keyword>
<feature type="transmembrane region" description="Helical" evidence="7">
    <location>
        <begin position="122"/>
        <end position="144"/>
    </location>
</feature>
<evidence type="ECO:0000256" key="2">
    <source>
        <dbReference type="ARBA" id="ARBA00005262"/>
    </source>
</evidence>
<name>A0ABV6SNA0_AZOPA</name>
<dbReference type="PANTHER" id="PTHR33567">
    <property type="entry name" value="CHROMATE ION TRANSPORTER (EUROFUNG)"/>
    <property type="match status" value="1"/>
</dbReference>
<dbReference type="InterPro" id="IPR014047">
    <property type="entry name" value="Chr_Tranpt_l_chain"/>
</dbReference>
<feature type="transmembrane region" description="Helical" evidence="7">
    <location>
        <begin position="380"/>
        <end position="400"/>
    </location>
</feature>
<accession>A0ABV6SNA0</accession>
<evidence type="ECO:0000256" key="3">
    <source>
        <dbReference type="ARBA" id="ARBA00022475"/>
    </source>
</evidence>
<keyword evidence="6 7" id="KW-0472">Membrane</keyword>
<comment type="subcellular location">
    <subcellularLocation>
        <location evidence="1">Cell membrane</location>
        <topology evidence="1">Multi-pass membrane protein</topology>
    </subcellularLocation>
</comment>
<dbReference type="PIRSF" id="PIRSF004810">
    <property type="entry name" value="ChrA"/>
    <property type="match status" value="1"/>
</dbReference>
<proteinExistence type="inferred from homology"/>
<comment type="caution">
    <text evidence="8">The sequence shown here is derived from an EMBL/GenBank/DDBJ whole genome shotgun (WGS) entry which is preliminary data.</text>
</comment>
<sequence length="453" mass="48695">MPEIRALPQRRSRPDRAPISLGQALRFWFKLGFISFGGPAGQISILHQELVERRRWISESRFLHALNFCMLLPGPEAQQLATYLGWLLHGTRGGVIAGVLFVLPSLFILITLSWIYLAFGDVPLITGLFYGIKPAVTAIVVHAAHRIGSRTLRNTWLWAIAAAAFVAIFALDAPFPLIVLGAALLGYLGGRLAPELFGADSHAAAKHDSGPALIDDHSPTPAHTRFSRARLARLLLVGALLWLLPMGLLTALYGWHGTLTQMGWFFTKAALLTVGGAYAVLPYVYQGAVDHYGWLTPTQMIDGLALGETTPGPLIMVVAFVGFVGGYVRQVFGAEQAFLAGTLAACLVTWFTFLPSFLFVLAGGPLVESTHGELKFTAPLTAITAAVVGVIFNLALFFGYHVLWPEGSAGRFDWPSALLAAAAAVALFRFGRGVLEVLAGCALAGLLVHLALH</sequence>
<feature type="transmembrane region" description="Helical" evidence="7">
    <location>
        <begin position="434"/>
        <end position="452"/>
    </location>
</feature>
<dbReference type="EMBL" id="JBHLSS010000051">
    <property type="protein sequence ID" value="MFC0709780.1"/>
    <property type="molecule type" value="Genomic_DNA"/>
</dbReference>
<evidence type="ECO:0000256" key="5">
    <source>
        <dbReference type="ARBA" id="ARBA00022989"/>
    </source>
</evidence>
<evidence type="ECO:0000256" key="6">
    <source>
        <dbReference type="ARBA" id="ARBA00023136"/>
    </source>
</evidence>
<evidence type="ECO:0000256" key="4">
    <source>
        <dbReference type="ARBA" id="ARBA00022692"/>
    </source>
</evidence>
<feature type="transmembrane region" description="Helical" evidence="7">
    <location>
        <begin position="95"/>
        <end position="116"/>
    </location>
</feature>
<feature type="transmembrane region" description="Helical" evidence="7">
    <location>
        <begin position="305"/>
        <end position="325"/>
    </location>
</feature>
<dbReference type="PANTHER" id="PTHR33567:SF3">
    <property type="entry name" value="CHROMATE ION TRANSPORTER (EUROFUNG)"/>
    <property type="match status" value="1"/>
</dbReference>
<evidence type="ECO:0000313" key="8">
    <source>
        <dbReference type="EMBL" id="MFC0709780.1"/>
    </source>
</evidence>
<feature type="transmembrane region" description="Helical" evidence="7">
    <location>
        <begin position="265"/>
        <end position="285"/>
    </location>
</feature>
<comment type="similarity">
    <text evidence="2">Belongs to the chromate ion transporter (CHR) (TC 2.A.51) family.</text>
</comment>
<dbReference type="NCBIfam" id="TIGR00937">
    <property type="entry name" value="2A51"/>
    <property type="match status" value="1"/>
</dbReference>
<dbReference type="Pfam" id="PF02417">
    <property type="entry name" value="Chromate_transp"/>
    <property type="match status" value="2"/>
</dbReference>
<dbReference type="RefSeq" id="WP_376945114.1">
    <property type="nucleotide sequence ID" value="NZ_CP171449.1"/>
</dbReference>
<gene>
    <name evidence="8" type="primary">chrA</name>
    <name evidence="8" type="ORF">ACFFGX_09340</name>
</gene>
<keyword evidence="5 7" id="KW-1133">Transmembrane helix</keyword>
<keyword evidence="4 7" id="KW-0812">Transmembrane</keyword>
<feature type="transmembrane region" description="Helical" evidence="7">
    <location>
        <begin position="337"/>
        <end position="360"/>
    </location>
</feature>
<organism evidence="8 9">
    <name type="scientific">Azorhizophilus paspali</name>
    <name type="common">Azotobacter paspali</name>
    <dbReference type="NCBI Taxonomy" id="69963"/>
    <lineage>
        <taxon>Bacteria</taxon>
        <taxon>Pseudomonadati</taxon>
        <taxon>Pseudomonadota</taxon>
        <taxon>Gammaproteobacteria</taxon>
        <taxon>Pseudomonadales</taxon>
        <taxon>Pseudomonadaceae</taxon>
        <taxon>Azorhizophilus</taxon>
    </lineage>
</organism>
<feature type="transmembrane region" description="Helical" evidence="7">
    <location>
        <begin position="156"/>
        <end position="188"/>
    </location>
</feature>
<reference evidence="8 9" key="1">
    <citation type="submission" date="2024-09" db="EMBL/GenBank/DDBJ databases">
        <authorList>
            <person name="Sun Q."/>
            <person name="Mori K."/>
        </authorList>
    </citation>
    <scope>NUCLEOTIDE SEQUENCE [LARGE SCALE GENOMIC DNA]</scope>
    <source>
        <strain evidence="8 9">NCAIM B.01794</strain>
    </source>
</reference>
<feature type="transmembrane region" description="Helical" evidence="7">
    <location>
        <begin position="231"/>
        <end position="253"/>
    </location>
</feature>
<dbReference type="Proteomes" id="UP001589891">
    <property type="component" value="Unassembled WGS sequence"/>
</dbReference>
<evidence type="ECO:0000256" key="7">
    <source>
        <dbReference type="SAM" id="Phobius"/>
    </source>
</evidence>